<dbReference type="EMBL" id="GBYB01007143">
    <property type="protein sequence ID" value="JAG76910.1"/>
    <property type="molecule type" value="Transcribed_RNA"/>
</dbReference>
<dbReference type="KEGG" id="fas:105264381"/>
<keyword evidence="3" id="KW-1185">Reference proteome</keyword>
<dbReference type="SUPFAM" id="SSF57716">
    <property type="entry name" value="Glucocorticoid receptor-like (DNA-binding domain)"/>
    <property type="match status" value="1"/>
</dbReference>
<accession>A0A0C9PZZ5</accession>
<protein>
    <submittedName>
        <fullName evidence="2">GstD1_0 protein</fullName>
    </submittedName>
    <submittedName>
        <fullName evidence="4">Uncharacterized protein isoform X1</fullName>
    </submittedName>
</protein>
<sequence>MTEKCRLCGEESNNLSPIFSGKLNIAGKMVTCLPIKIVGNNDSSQQICDSCGNIVDICYKMIFKSMEIDSEFRNGVIKNLENQRLNINDLDNGKMDPQVLLISHNKNHGNAEKVVVVNNEEERMEIDVEPHALVTQDRFFDEDIKIYCYSEDKTDVRTGILRDLLSQRSQRRTVLTEHSYASSPALFSPVPDEKVNMNNQNVKVNPKRNLPVLRDHNYFKMKDSRLIDYYEKFHPHDMAVDHDYYDRNFEHKRKTCMDAFPCRLYSKGFSPVIPLETNPVIEESVESDPWDLCTDIRTSIPDYSEWTENQRQNFLYVKCKENL</sequence>
<dbReference type="OrthoDB" id="7683467at2759"/>
<evidence type="ECO:0000313" key="4">
    <source>
        <dbReference type="RefSeq" id="XP_011299513.1"/>
    </source>
</evidence>
<dbReference type="AlphaFoldDB" id="A0A0C9PZZ5"/>
<dbReference type="Proteomes" id="UP000694866">
    <property type="component" value="Unplaced"/>
</dbReference>
<organism evidence="2">
    <name type="scientific">Fopius arisanus</name>
    <dbReference type="NCBI Taxonomy" id="64838"/>
    <lineage>
        <taxon>Eukaryota</taxon>
        <taxon>Metazoa</taxon>
        <taxon>Ecdysozoa</taxon>
        <taxon>Arthropoda</taxon>
        <taxon>Hexapoda</taxon>
        <taxon>Insecta</taxon>
        <taxon>Pterygota</taxon>
        <taxon>Neoptera</taxon>
        <taxon>Endopterygota</taxon>
        <taxon>Hymenoptera</taxon>
        <taxon>Apocrita</taxon>
        <taxon>Ichneumonoidea</taxon>
        <taxon>Braconidae</taxon>
        <taxon>Opiinae</taxon>
        <taxon>Fopius</taxon>
    </lineage>
</organism>
<evidence type="ECO:0000313" key="2">
    <source>
        <dbReference type="EMBL" id="JAG76910.1"/>
    </source>
</evidence>
<gene>
    <name evidence="2" type="primary">GstD1_0</name>
    <name evidence="4" type="synonym">LOC105264381</name>
    <name evidence="2" type="ORF">g.43255</name>
</gene>
<dbReference type="InterPro" id="IPR012934">
    <property type="entry name" value="Znf_AD"/>
</dbReference>
<proteinExistence type="predicted"/>
<dbReference type="GeneID" id="105264381"/>
<feature type="domain" description="ZAD" evidence="1">
    <location>
        <begin position="5"/>
        <end position="61"/>
    </location>
</feature>
<name>A0A0C9PZZ5_9HYME</name>
<dbReference type="GO" id="GO:0005634">
    <property type="term" value="C:nucleus"/>
    <property type="evidence" value="ECO:0007669"/>
    <property type="project" value="InterPro"/>
</dbReference>
<dbReference type="RefSeq" id="XP_011299513.1">
    <property type="nucleotide sequence ID" value="XM_011301211.1"/>
</dbReference>
<reference evidence="2" key="1">
    <citation type="submission" date="2015-01" db="EMBL/GenBank/DDBJ databases">
        <title>Transcriptome Assembly of Fopius arisanus.</title>
        <authorList>
            <person name="Geib S."/>
        </authorList>
    </citation>
    <scope>NUCLEOTIDE SEQUENCE</scope>
</reference>
<accession>A0A9R1TX29</accession>
<dbReference type="Pfam" id="PF07776">
    <property type="entry name" value="zf-AD"/>
    <property type="match status" value="1"/>
</dbReference>
<evidence type="ECO:0000259" key="1">
    <source>
        <dbReference type="Pfam" id="PF07776"/>
    </source>
</evidence>
<evidence type="ECO:0000313" key="3">
    <source>
        <dbReference type="Proteomes" id="UP000694866"/>
    </source>
</evidence>
<dbReference type="GO" id="GO:0008270">
    <property type="term" value="F:zinc ion binding"/>
    <property type="evidence" value="ECO:0007669"/>
    <property type="project" value="InterPro"/>
</dbReference>
<reference evidence="4" key="2">
    <citation type="submission" date="2025-04" db="UniProtKB">
        <authorList>
            <consortium name="RefSeq"/>
        </authorList>
    </citation>
    <scope>IDENTIFICATION</scope>
    <source>
        <strain evidence="4">USDA-PBARC FA_bdor</strain>
        <tissue evidence="4">Whole organism</tissue>
    </source>
</reference>